<evidence type="ECO:0000256" key="7">
    <source>
        <dbReference type="SAM" id="MobiDB-lite"/>
    </source>
</evidence>
<feature type="region of interest" description="Disordered" evidence="7">
    <location>
        <begin position="1"/>
        <end position="34"/>
    </location>
</feature>
<dbReference type="CDD" id="cd11071">
    <property type="entry name" value="CYP74"/>
    <property type="match status" value="1"/>
</dbReference>
<dbReference type="GO" id="GO:0016705">
    <property type="term" value="F:oxidoreductase activity, acting on paired donors, with incorporation or reduction of molecular oxygen"/>
    <property type="evidence" value="ECO:0007669"/>
    <property type="project" value="InterPro"/>
</dbReference>
<evidence type="ECO:0008006" key="10">
    <source>
        <dbReference type="Google" id="ProtNLM"/>
    </source>
</evidence>
<evidence type="ECO:0000256" key="5">
    <source>
        <dbReference type="ARBA" id="ARBA00023239"/>
    </source>
</evidence>
<dbReference type="GO" id="GO:0004497">
    <property type="term" value="F:monooxygenase activity"/>
    <property type="evidence" value="ECO:0007669"/>
    <property type="project" value="InterPro"/>
</dbReference>
<sequence>MQGKEQNNTAKAIDQPSGLANVHDESANDPMGSINPQVLEEHFQEVAFMSRSRESEEAKTTRSNHPMKMINHLLCHRGSNKSKLEDKKSSTPAKMVNIQPEGGGNEEPLLPMKEIPGSYGIPFLSPIRDRLNFYYFQGQDDFFKSRIQQYDSTVFRVNMPPGPFMARNSQVIAVLDAKSFPVLFDVSKVEKRDILTGTYMPSTSLTGGYRVCSYLDPSEPTHAKIKQLLLTLIASRKSYVIPSFRSFYASLFQTMESELAASTGAKSDFNKLNDTTAFDFLGDVHFGIRPSSTSLGTEGPSKANKWLFFQLCPLLTLGLPKILEELFLHTFPLPSFLAKSDYKDLYGYFSSAAASVLDTAEKLGLSREEACHNLLFTTIFNSYGGAKVLFPGILKCLALAHPRLHSRLAEEIRSVVKAEGGKVTLAAIEKMELTKSVVYEALRMDPPVKFQYGKAKHDLVIESHDARYKVSKGEMIFGYQPLATQDTKVFENGGEFVGDRFVGNEGKKLLKHVLWSNGHETESPTVRNKQCAGKDFVILVGRLLVVEFFLRYDTFTAEVGTIMFGSQVTVTSLTKASSSG</sequence>
<reference evidence="8" key="2">
    <citation type="journal article" date="2022" name="Hortic Res">
        <title>The genome of Dioscorea zingiberensis sheds light on the biosynthesis, origin and evolution of the medicinally important diosgenin saponins.</title>
        <authorList>
            <person name="Li Y."/>
            <person name="Tan C."/>
            <person name="Li Z."/>
            <person name="Guo J."/>
            <person name="Li S."/>
            <person name="Chen X."/>
            <person name="Wang C."/>
            <person name="Dai X."/>
            <person name="Yang H."/>
            <person name="Song W."/>
            <person name="Hou L."/>
            <person name="Xu J."/>
            <person name="Tong Z."/>
            <person name="Xu A."/>
            <person name="Yuan X."/>
            <person name="Wang W."/>
            <person name="Yang Q."/>
            <person name="Chen L."/>
            <person name="Sun Z."/>
            <person name="Wang K."/>
            <person name="Pan B."/>
            <person name="Chen J."/>
            <person name="Bao Y."/>
            <person name="Liu F."/>
            <person name="Qi X."/>
            <person name="Gang D.R."/>
            <person name="Wen J."/>
            <person name="Li J."/>
        </authorList>
    </citation>
    <scope>NUCLEOTIDE SEQUENCE</scope>
    <source>
        <strain evidence="8">Dzin_1.0</strain>
    </source>
</reference>
<dbReference type="GO" id="GO:0020037">
    <property type="term" value="F:heme binding"/>
    <property type="evidence" value="ECO:0007669"/>
    <property type="project" value="InterPro"/>
</dbReference>
<dbReference type="Pfam" id="PF00067">
    <property type="entry name" value="p450"/>
    <property type="match status" value="1"/>
</dbReference>
<proteinExistence type="inferred from homology"/>
<evidence type="ECO:0000313" key="8">
    <source>
        <dbReference type="EMBL" id="KAJ0981749.1"/>
    </source>
</evidence>
<gene>
    <name evidence="8" type="ORF">J5N97_010004</name>
</gene>
<dbReference type="InterPro" id="IPR001128">
    <property type="entry name" value="Cyt_P450"/>
</dbReference>
<keyword evidence="9" id="KW-1185">Reference proteome</keyword>
<dbReference type="InterPro" id="IPR036396">
    <property type="entry name" value="Cyt_P450_sf"/>
</dbReference>
<dbReference type="SUPFAM" id="SSF48264">
    <property type="entry name" value="Cytochrome P450"/>
    <property type="match status" value="1"/>
</dbReference>
<evidence type="ECO:0000256" key="6">
    <source>
        <dbReference type="ARBA" id="ARBA00060657"/>
    </source>
</evidence>
<dbReference type="PANTHER" id="PTHR24286:SF302">
    <property type="entry name" value="ALLENE OXIDE SYNTHASE 2"/>
    <property type="match status" value="1"/>
</dbReference>
<dbReference type="FunFam" id="1.10.630.10:FF:000024">
    <property type="entry name" value="Allene oxide synthase, chloroplastic"/>
    <property type="match status" value="1"/>
</dbReference>
<evidence type="ECO:0000256" key="3">
    <source>
        <dbReference type="ARBA" id="ARBA00022723"/>
    </source>
</evidence>
<feature type="region of interest" description="Disordered" evidence="7">
    <location>
        <begin position="80"/>
        <end position="107"/>
    </location>
</feature>
<keyword evidence="3" id="KW-0479">Metal-binding</keyword>
<organism evidence="8 9">
    <name type="scientific">Dioscorea zingiberensis</name>
    <dbReference type="NCBI Taxonomy" id="325984"/>
    <lineage>
        <taxon>Eukaryota</taxon>
        <taxon>Viridiplantae</taxon>
        <taxon>Streptophyta</taxon>
        <taxon>Embryophyta</taxon>
        <taxon>Tracheophyta</taxon>
        <taxon>Spermatophyta</taxon>
        <taxon>Magnoliopsida</taxon>
        <taxon>Liliopsida</taxon>
        <taxon>Dioscoreales</taxon>
        <taxon>Dioscoreaceae</taxon>
        <taxon>Dioscorea</taxon>
    </lineage>
</organism>
<evidence type="ECO:0000256" key="2">
    <source>
        <dbReference type="ARBA" id="ARBA00022617"/>
    </source>
</evidence>
<accession>A0A9D5CZA6</accession>
<dbReference type="OrthoDB" id="2789670at2759"/>
<dbReference type="Proteomes" id="UP001085076">
    <property type="component" value="Miscellaneous, Linkage group lg02"/>
</dbReference>
<keyword evidence="4" id="KW-0408">Iron</keyword>
<dbReference type="AlphaFoldDB" id="A0A9D5CZA6"/>
<dbReference type="GO" id="GO:0016829">
    <property type="term" value="F:lyase activity"/>
    <property type="evidence" value="ECO:0007669"/>
    <property type="project" value="UniProtKB-KW"/>
</dbReference>
<evidence type="ECO:0000256" key="1">
    <source>
        <dbReference type="ARBA" id="ARBA00010617"/>
    </source>
</evidence>
<comment type="similarity">
    <text evidence="1">Belongs to the cytochrome P450 family.</text>
</comment>
<name>A0A9D5CZA6_9LILI</name>
<dbReference type="GO" id="GO:0005506">
    <property type="term" value="F:iron ion binding"/>
    <property type="evidence" value="ECO:0007669"/>
    <property type="project" value="InterPro"/>
</dbReference>
<comment type="pathway">
    <text evidence="6">Lipid metabolism; oxylipin biosynthesis.</text>
</comment>
<reference evidence="8" key="1">
    <citation type="submission" date="2021-03" db="EMBL/GenBank/DDBJ databases">
        <authorList>
            <person name="Li Z."/>
            <person name="Yang C."/>
        </authorList>
    </citation>
    <scope>NUCLEOTIDE SEQUENCE</scope>
    <source>
        <strain evidence="8">Dzin_1.0</strain>
        <tissue evidence="8">Leaf</tissue>
    </source>
</reference>
<dbReference type="GO" id="GO:0016125">
    <property type="term" value="P:sterol metabolic process"/>
    <property type="evidence" value="ECO:0007669"/>
    <property type="project" value="TreeGrafter"/>
</dbReference>
<evidence type="ECO:0000256" key="4">
    <source>
        <dbReference type="ARBA" id="ARBA00023004"/>
    </source>
</evidence>
<protein>
    <recommendedName>
        <fullName evidence="10">Allene oxide synthase</fullName>
    </recommendedName>
</protein>
<keyword evidence="2" id="KW-0349">Heme</keyword>
<feature type="compositionally biased region" description="Polar residues" evidence="7">
    <location>
        <begin position="1"/>
        <end position="10"/>
    </location>
</feature>
<dbReference type="PANTHER" id="PTHR24286">
    <property type="entry name" value="CYTOCHROME P450 26"/>
    <property type="match status" value="1"/>
</dbReference>
<evidence type="ECO:0000313" key="9">
    <source>
        <dbReference type="Proteomes" id="UP001085076"/>
    </source>
</evidence>
<dbReference type="GO" id="GO:0019752">
    <property type="term" value="P:carboxylic acid metabolic process"/>
    <property type="evidence" value="ECO:0007669"/>
    <property type="project" value="UniProtKB-ARBA"/>
</dbReference>
<dbReference type="EMBL" id="JAGGNH010000002">
    <property type="protein sequence ID" value="KAJ0981749.1"/>
    <property type="molecule type" value="Genomic_DNA"/>
</dbReference>
<comment type="caution">
    <text evidence="8">The sequence shown here is derived from an EMBL/GenBank/DDBJ whole genome shotgun (WGS) entry which is preliminary data.</text>
</comment>
<keyword evidence="5" id="KW-0456">Lyase</keyword>
<dbReference type="Gene3D" id="1.10.630.10">
    <property type="entry name" value="Cytochrome P450"/>
    <property type="match status" value="1"/>
</dbReference>